<comment type="caution">
    <text evidence="1">The sequence shown here is derived from an EMBL/GenBank/DDBJ whole genome shotgun (WGS) entry which is preliminary data.</text>
</comment>
<sequence>MDVRIIAPFFVTCVDELEEQVAAAGDDREITDLVNDQETGPAEVDALAGFDSFDAERDSRWLLPVPGGPRK</sequence>
<reference evidence="1 2" key="1">
    <citation type="submission" date="2015-11" db="EMBL/GenBank/DDBJ databases">
        <title>Draft Genome Sequence of the Strain BR 10423 (Rhizobium sp.) isolated from nodules of Mimosa pudica.</title>
        <authorList>
            <person name="Barauna A.C."/>
            <person name="Zilli J.E."/>
            <person name="Simoes-Araujo J.L."/>
            <person name="Reis V.M."/>
            <person name="James E.K."/>
            <person name="Reis F.B.Jr."/>
            <person name="Rouws L.F."/>
            <person name="Passos S.R."/>
            <person name="Gois S.R."/>
        </authorList>
    </citation>
    <scope>NUCLEOTIDE SEQUENCE [LARGE SCALE GENOMIC DNA]</scope>
    <source>
        <strain evidence="1 2">BR10423</strain>
    </source>
</reference>
<organism evidence="1 2">
    <name type="scientific">Rhizobium altiplani</name>
    <dbReference type="NCBI Taxonomy" id="1864509"/>
    <lineage>
        <taxon>Bacteria</taxon>
        <taxon>Pseudomonadati</taxon>
        <taxon>Pseudomonadota</taxon>
        <taxon>Alphaproteobacteria</taxon>
        <taxon>Hyphomicrobiales</taxon>
        <taxon>Rhizobiaceae</taxon>
        <taxon>Rhizobium/Agrobacterium group</taxon>
        <taxon>Rhizobium</taxon>
    </lineage>
</organism>
<gene>
    <name evidence="1" type="ORF">AS026_02155</name>
</gene>
<accession>A0A120FRG7</accession>
<dbReference type="AlphaFoldDB" id="A0A120FRG7"/>
<evidence type="ECO:0000313" key="1">
    <source>
        <dbReference type="EMBL" id="KWV60096.1"/>
    </source>
</evidence>
<protein>
    <submittedName>
        <fullName evidence="1">Uncharacterized protein</fullName>
    </submittedName>
</protein>
<evidence type="ECO:0000313" key="2">
    <source>
        <dbReference type="Proteomes" id="UP000068164"/>
    </source>
</evidence>
<dbReference type="Proteomes" id="UP000068164">
    <property type="component" value="Unassembled WGS sequence"/>
</dbReference>
<proteinExistence type="predicted"/>
<dbReference type="EMBL" id="LNCD01000002">
    <property type="protein sequence ID" value="KWV60096.1"/>
    <property type="molecule type" value="Genomic_DNA"/>
</dbReference>
<name>A0A120FRG7_9HYPH</name>
<keyword evidence="2" id="KW-1185">Reference proteome</keyword>